<dbReference type="Proteomes" id="UP000264880">
    <property type="component" value="Chromosome"/>
</dbReference>
<reference evidence="2 3" key="1">
    <citation type="submission" date="2017-02" db="EMBL/GenBank/DDBJ databases">
        <title>Complete genome sequence of Brachyspira hampsonii genomovar I strain NSH-16 (ATCC BAA-2463).</title>
        <authorList>
            <person name="Mirajkar N.S."/>
            <person name="Gebhart C.J."/>
        </authorList>
    </citation>
    <scope>NUCLEOTIDE SEQUENCE [LARGE SCALE GENOMIC DNA]</scope>
    <source>
        <strain evidence="2 3">NSH-16</strain>
    </source>
</reference>
<gene>
    <name evidence="2" type="ORF">BHAMNSH16_02990</name>
</gene>
<proteinExistence type="predicted"/>
<sequence length="446" mass="51685">MNSKNNLNIKISLFIIIPIIVIIMICSIITIIYTYNISKDMSLETIDQISEVQLLNMRYVINNELDFMNGIKFIAEELYSSNIRNRKIYENLMDKFSKKISENAEAVFLLFLPNAIDNDNIYKNDSLYKNINGQFAIYMAKDKDGNISRLDVQNLELKSSFIENTIEKNEMYITPIYTIQMQNKYKQVQTCLMPICSNDGQIIGIIGLDMSSDSMNFYKGNDISITLFNENGNIVYCNTDIEIIGENFTNLYHPYNNYNVIDMINSNKSLMIEKYNFKNLNRYFYILKPINLFDNVYWGIEVAVPSAMVLKNNNKMLIMIGIMISVMIILIIIIVPNIINRKVIPVINFVNNNKSKIKSYNIKSDDIVTDMNADNNNNTIEYLNNIIDVLKDKQYKISENSKSSVSNDDKSNNNYKFVNGISDNYKSITDESEELKNIIEYFKLIK</sequence>
<feature type="transmembrane region" description="Helical" evidence="1">
    <location>
        <begin position="316"/>
        <end position="339"/>
    </location>
</feature>
<evidence type="ECO:0000313" key="3">
    <source>
        <dbReference type="Proteomes" id="UP000264880"/>
    </source>
</evidence>
<name>A0AAC9TTW3_9SPIR</name>
<accession>A0AAC9TTW3</accession>
<keyword evidence="3" id="KW-1185">Reference proteome</keyword>
<keyword evidence="1" id="KW-0812">Transmembrane</keyword>
<keyword evidence="1" id="KW-0472">Membrane</keyword>
<dbReference type="EMBL" id="CP019914">
    <property type="protein sequence ID" value="ASJ20672.1"/>
    <property type="molecule type" value="Genomic_DNA"/>
</dbReference>
<feature type="transmembrane region" description="Helical" evidence="1">
    <location>
        <begin position="12"/>
        <end position="35"/>
    </location>
</feature>
<evidence type="ECO:0000313" key="2">
    <source>
        <dbReference type="EMBL" id="ASJ20672.1"/>
    </source>
</evidence>
<organism evidence="2 3">
    <name type="scientific">Brachyspira hampsonii</name>
    <dbReference type="NCBI Taxonomy" id="1287055"/>
    <lineage>
        <taxon>Bacteria</taxon>
        <taxon>Pseudomonadati</taxon>
        <taxon>Spirochaetota</taxon>
        <taxon>Spirochaetia</taxon>
        <taxon>Brachyspirales</taxon>
        <taxon>Brachyspiraceae</taxon>
        <taxon>Brachyspira</taxon>
    </lineage>
</organism>
<protein>
    <submittedName>
        <fullName evidence="2">Chemotaxis protein</fullName>
    </submittedName>
</protein>
<evidence type="ECO:0000256" key="1">
    <source>
        <dbReference type="SAM" id="Phobius"/>
    </source>
</evidence>
<keyword evidence="1" id="KW-1133">Transmembrane helix</keyword>
<dbReference type="AlphaFoldDB" id="A0AAC9TTW3"/>
<dbReference type="KEGG" id="bhp:BHAMNSH16_02990"/>
<dbReference type="RefSeq" id="WP_069731745.1">
    <property type="nucleotide sequence ID" value="NZ_CP019914.1"/>
</dbReference>
<dbReference type="Gene3D" id="3.30.450.20">
    <property type="entry name" value="PAS domain"/>
    <property type="match status" value="1"/>
</dbReference>